<evidence type="ECO:0000256" key="6">
    <source>
        <dbReference type="ARBA" id="ARBA00029467"/>
    </source>
</evidence>
<dbReference type="EMBL" id="CAMAPF010001031">
    <property type="protein sequence ID" value="CAH9141572.1"/>
    <property type="molecule type" value="Genomic_DNA"/>
</dbReference>
<evidence type="ECO:0000256" key="7">
    <source>
        <dbReference type="SAM" id="MobiDB-lite"/>
    </source>
</evidence>
<keyword evidence="4 8" id="KW-1133">Transmembrane helix</keyword>
<gene>
    <name evidence="9" type="ORF">CEPIT_LOCUS39230</name>
</gene>
<evidence type="ECO:0000256" key="4">
    <source>
        <dbReference type="ARBA" id="ARBA00022989"/>
    </source>
</evidence>
<evidence type="ECO:0000256" key="5">
    <source>
        <dbReference type="ARBA" id="ARBA00023136"/>
    </source>
</evidence>
<dbReference type="PANTHER" id="PTHR31769">
    <property type="entry name" value="OS07G0462200 PROTEIN-RELATED"/>
    <property type="match status" value="1"/>
</dbReference>
<dbReference type="InterPro" id="IPR009606">
    <property type="entry name" value="DEAL/Modifying_wall_lignin1/2"/>
</dbReference>
<dbReference type="GO" id="GO:0012505">
    <property type="term" value="C:endomembrane system"/>
    <property type="evidence" value="ECO:0007669"/>
    <property type="project" value="UniProtKB-SubCell"/>
</dbReference>
<evidence type="ECO:0000256" key="2">
    <source>
        <dbReference type="ARBA" id="ARBA00022692"/>
    </source>
</evidence>
<dbReference type="InterPro" id="IPR052222">
    <property type="entry name" value="DESIGUAL"/>
</dbReference>
<comment type="subcellular location">
    <subcellularLocation>
        <location evidence="1">Endomembrane system</location>
        <topology evidence="1">Multi-pass membrane protein</topology>
    </subcellularLocation>
</comment>
<evidence type="ECO:0000256" key="3">
    <source>
        <dbReference type="ARBA" id="ARBA00022729"/>
    </source>
</evidence>
<evidence type="ECO:0000313" key="10">
    <source>
        <dbReference type="Proteomes" id="UP001152523"/>
    </source>
</evidence>
<evidence type="ECO:0000256" key="8">
    <source>
        <dbReference type="SAM" id="Phobius"/>
    </source>
</evidence>
<evidence type="ECO:0000256" key="1">
    <source>
        <dbReference type="ARBA" id="ARBA00004127"/>
    </source>
</evidence>
<organism evidence="9 10">
    <name type="scientific">Cuscuta epithymum</name>
    <dbReference type="NCBI Taxonomy" id="186058"/>
    <lineage>
        <taxon>Eukaryota</taxon>
        <taxon>Viridiplantae</taxon>
        <taxon>Streptophyta</taxon>
        <taxon>Embryophyta</taxon>
        <taxon>Tracheophyta</taxon>
        <taxon>Spermatophyta</taxon>
        <taxon>Magnoliopsida</taxon>
        <taxon>eudicotyledons</taxon>
        <taxon>Gunneridae</taxon>
        <taxon>Pentapetalae</taxon>
        <taxon>asterids</taxon>
        <taxon>lamiids</taxon>
        <taxon>Solanales</taxon>
        <taxon>Convolvulaceae</taxon>
        <taxon>Cuscuteae</taxon>
        <taxon>Cuscuta</taxon>
        <taxon>Cuscuta subgen. Cuscuta</taxon>
    </lineage>
</organism>
<feature type="transmembrane region" description="Helical" evidence="8">
    <location>
        <begin position="148"/>
        <end position="170"/>
    </location>
</feature>
<keyword evidence="5 8" id="KW-0472">Membrane</keyword>
<comment type="caution">
    <text evidence="9">The sequence shown here is derived from an EMBL/GenBank/DDBJ whole genome shotgun (WGS) entry which is preliminary data.</text>
</comment>
<keyword evidence="3" id="KW-0732">Signal</keyword>
<dbReference type="Proteomes" id="UP001152523">
    <property type="component" value="Unassembled WGS sequence"/>
</dbReference>
<keyword evidence="10" id="KW-1185">Reference proteome</keyword>
<reference evidence="9" key="1">
    <citation type="submission" date="2022-07" db="EMBL/GenBank/DDBJ databases">
        <authorList>
            <person name="Macas J."/>
            <person name="Novak P."/>
            <person name="Neumann P."/>
        </authorList>
    </citation>
    <scope>NUCLEOTIDE SEQUENCE</scope>
</reference>
<dbReference type="AlphaFoldDB" id="A0AAV0G201"/>
<feature type="transmembrane region" description="Helical" evidence="8">
    <location>
        <begin position="109"/>
        <end position="127"/>
    </location>
</feature>
<name>A0AAV0G201_9ASTE</name>
<feature type="transmembrane region" description="Helical" evidence="8">
    <location>
        <begin position="12"/>
        <end position="32"/>
    </location>
</feature>
<sequence length="208" mass="22029">MGKGSSSSGCCCGLKACLLFIVFAADVVAWFFGQMAENSQDEVKSVGVFGVECTKRSNGRASVLGSLAAHSVGVAHLVALFLGRCAWLTGLPEYCCRSGRCPPGNPLSFLAWVLMWVCFGAAELVLVRGANENKKSSGISCHISTDGWLKVGAWLAVAHFVCAWAFHLFAEQAFSAEYYPDAKPSKSTAPPAEYYPDAKSSKSTAAPA</sequence>
<comment type="similarity">
    <text evidence="6">Belongs to the DESIGUAL family.</text>
</comment>
<dbReference type="Pfam" id="PF06749">
    <property type="entry name" value="DUF1218"/>
    <property type="match status" value="1"/>
</dbReference>
<keyword evidence="2 8" id="KW-0812">Transmembrane</keyword>
<evidence type="ECO:0000313" key="9">
    <source>
        <dbReference type="EMBL" id="CAH9141572.1"/>
    </source>
</evidence>
<accession>A0AAV0G201</accession>
<feature type="region of interest" description="Disordered" evidence="7">
    <location>
        <begin position="180"/>
        <end position="208"/>
    </location>
</feature>
<proteinExistence type="inferred from homology"/>
<protein>
    <submittedName>
        <fullName evidence="9">Uncharacterized protein</fullName>
    </submittedName>
</protein>